<dbReference type="CDD" id="cd02135">
    <property type="entry name" value="YdjA-like"/>
    <property type="match status" value="1"/>
</dbReference>
<dbReference type="PIRSF" id="PIRSF000232">
    <property type="entry name" value="YdjA"/>
    <property type="match status" value="1"/>
</dbReference>
<evidence type="ECO:0000256" key="6">
    <source>
        <dbReference type="ARBA" id="ARBA00023027"/>
    </source>
</evidence>
<keyword evidence="6 7" id="KW-0520">NAD</keyword>
<dbReference type="Pfam" id="PF00881">
    <property type="entry name" value="Nitroreductase"/>
    <property type="match status" value="1"/>
</dbReference>
<proteinExistence type="inferred from homology"/>
<dbReference type="GO" id="GO:0016491">
    <property type="term" value="F:oxidoreductase activity"/>
    <property type="evidence" value="ECO:0007669"/>
    <property type="project" value="UniProtKB-UniRule"/>
</dbReference>
<evidence type="ECO:0000256" key="4">
    <source>
        <dbReference type="ARBA" id="ARBA00022857"/>
    </source>
</evidence>
<dbReference type="InterPro" id="IPR026021">
    <property type="entry name" value="YdjA-like"/>
</dbReference>
<gene>
    <name evidence="10" type="ORF">HN018_17035</name>
</gene>
<evidence type="ECO:0000256" key="1">
    <source>
        <dbReference type="ARBA" id="ARBA00007118"/>
    </source>
</evidence>
<evidence type="ECO:0000256" key="5">
    <source>
        <dbReference type="ARBA" id="ARBA00023002"/>
    </source>
</evidence>
<keyword evidence="2 7" id="KW-0285">Flavoprotein</keyword>
<dbReference type="KEGG" id="lck:HN018_17035"/>
<name>A0A6M8HSP1_9PROT</name>
<evidence type="ECO:0000313" key="10">
    <source>
        <dbReference type="EMBL" id="QKE91513.1"/>
    </source>
</evidence>
<keyword evidence="5 7" id="KW-0560">Oxidoreductase</keyword>
<evidence type="ECO:0000256" key="8">
    <source>
        <dbReference type="PIRSR" id="PIRSR000232-1"/>
    </source>
</evidence>
<feature type="binding site" description="in other chain" evidence="8">
    <location>
        <begin position="10"/>
        <end position="12"/>
    </location>
    <ligand>
        <name>FMN</name>
        <dbReference type="ChEBI" id="CHEBI:58210"/>
        <note>ligand shared between dimeric partners</note>
    </ligand>
</feature>
<comment type="cofactor">
    <cofactor evidence="8">
        <name>FMN</name>
        <dbReference type="ChEBI" id="CHEBI:58210"/>
    </cofactor>
    <text evidence="8">Binds 1 FMN per subunit.</text>
</comment>
<feature type="binding site" evidence="8">
    <location>
        <position position="35"/>
    </location>
    <ligand>
        <name>FMN</name>
        <dbReference type="ChEBI" id="CHEBI:58210"/>
        <note>ligand shared between dimeric partners</note>
    </ligand>
</feature>
<dbReference type="InterPro" id="IPR029479">
    <property type="entry name" value="Nitroreductase"/>
</dbReference>
<evidence type="ECO:0000313" key="11">
    <source>
        <dbReference type="Proteomes" id="UP000500767"/>
    </source>
</evidence>
<keyword evidence="4 7" id="KW-0521">NADP</keyword>
<dbReference type="InterPro" id="IPR052530">
    <property type="entry name" value="NAD(P)H_nitroreductase"/>
</dbReference>
<evidence type="ECO:0000259" key="9">
    <source>
        <dbReference type="Pfam" id="PF00881"/>
    </source>
</evidence>
<comment type="similarity">
    <text evidence="1 7">Belongs to the nitroreductase family.</text>
</comment>
<feature type="binding site" evidence="8">
    <location>
        <position position="39"/>
    </location>
    <ligand>
        <name>FMN</name>
        <dbReference type="ChEBI" id="CHEBI:58210"/>
        <note>ligand shared between dimeric partners</note>
    </ligand>
</feature>
<evidence type="ECO:0000256" key="7">
    <source>
        <dbReference type="PIRNR" id="PIRNR000232"/>
    </source>
</evidence>
<dbReference type="PANTHER" id="PTHR43821">
    <property type="entry name" value="NAD(P)H NITROREDUCTASE YDJA-RELATED"/>
    <property type="match status" value="1"/>
</dbReference>
<dbReference type="AlphaFoldDB" id="A0A6M8HSP1"/>
<keyword evidence="3 7" id="KW-0288">FMN</keyword>
<feature type="domain" description="Nitroreductase" evidence="9">
    <location>
        <begin position="10"/>
        <end position="163"/>
    </location>
</feature>
<protein>
    <recommendedName>
        <fullName evidence="7">Putative NAD(P)H nitroreductase</fullName>
        <ecNumber evidence="7">1.-.-.-</ecNumber>
    </recommendedName>
</protein>
<evidence type="ECO:0000256" key="2">
    <source>
        <dbReference type="ARBA" id="ARBA00022630"/>
    </source>
</evidence>
<accession>A0A6M8HSP1</accession>
<sequence length="192" mass="20584">MLAIDTMLSRVSLSALQDPAPDGQVLERILETGLRAPDHGRLAPWRYVLIRGEARTALADIVGRALLAREPDATPPMVEKQRGKFLRAPLIVALGAHLRPDHKIPQAEQLMTVAAGAMNLLNAIHAEGFGAIWVTGANAYDPGVQAALGFVPPDTLAGFLFVGTPRDVPALVRRPALSDHVTEWTGRLVSQG</sequence>
<dbReference type="PANTHER" id="PTHR43821:SF1">
    <property type="entry name" value="NAD(P)H NITROREDUCTASE YDJA-RELATED"/>
    <property type="match status" value="1"/>
</dbReference>
<dbReference type="InterPro" id="IPR000415">
    <property type="entry name" value="Nitroreductase-like"/>
</dbReference>
<dbReference type="EMBL" id="CP053708">
    <property type="protein sequence ID" value="QKE91513.1"/>
    <property type="molecule type" value="Genomic_DNA"/>
</dbReference>
<feature type="binding site" description="in other chain" evidence="8">
    <location>
        <begin position="133"/>
        <end position="135"/>
    </location>
    <ligand>
        <name>FMN</name>
        <dbReference type="ChEBI" id="CHEBI:58210"/>
        <note>ligand shared between dimeric partners</note>
    </ligand>
</feature>
<dbReference type="EC" id="1.-.-.-" evidence="7"/>
<keyword evidence="11" id="KW-1185">Reference proteome</keyword>
<evidence type="ECO:0000256" key="3">
    <source>
        <dbReference type="ARBA" id="ARBA00022643"/>
    </source>
</evidence>
<reference evidence="10 11" key="1">
    <citation type="journal article" date="2014" name="World J. Microbiol. Biotechnol.">
        <title>Biodiversity and physiological characteristics of Antarctic and Arctic lichens-associated bacteria.</title>
        <authorList>
            <person name="Lee Y.M."/>
            <person name="Kim E.H."/>
            <person name="Lee H.K."/>
            <person name="Hong S.G."/>
        </authorList>
    </citation>
    <scope>NUCLEOTIDE SEQUENCE [LARGE SCALE GENOMIC DNA]</scope>
    <source>
        <strain evidence="10 11">PAMC 26569</strain>
    </source>
</reference>
<dbReference type="RefSeq" id="WP_171832959.1">
    <property type="nucleotide sequence ID" value="NZ_CP053708.1"/>
</dbReference>
<dbReference type="Proteomes" id="UP000500767">
    <property type="component" value="Chromosome"/>
</dbReference>
<organism evidence="10 11">
    <name type="scientific">Lichenicola cladoniae</name>
    <dbReference type="NCBI Taxonomy" id="1484109"/>
    <lineage>
        <taxon>Bacteria</taxon>
        <taxon>Pseudomonadati</taxon>
        <taxon>Pseudomonadota</taxon>
        <taxon>Alphaproteobacteria</taxon>
        <taxon>Acetobacterales</taxon>
        <taxon>Acetobacteraceae</taxon>
        <taxon>Lichenicola</taxon>
    </lineage>
</organism>
<dbReference type="SUPFAM" id="SSF55469">
    <property type="entry name" value="FMN-dependent nitroreductase-like"/>
    <property type="match status" value="1"/>
</dbReference>
<dbReference type="Gene3D" id="3.40.109.10">
    <property type="entry name" value="NADH Oxidase"/>
    <property type="match status" value="1"/>
</dbReference>